<dbReference type="GO" id="GO:0003677">
    <property type="term" value="F:DNA binding"/>
    <property type="evidence" value="ECO:0007669"/>
    <property type="project" value="InterPro"/>
</dbReference>
<evidence type="ECO:0000313" key="3">
    <source>
        <dbReference type="EMBL" id="TFZ42941.1"/>
    </source>
</evidence>
<dbReference type="Gene3D" id="1.10.260.40">
    <property type="entry name" value="lambda repressor-like DNA-binding domains"/>
    <property type="match status" value="1"/>
</dbReference>
<dbReference type="PROSITE" id="PS50943">
    <property type="entry name" value="HTH_CROC1"/>
    <property type="match status" value="1"/>
</dbReference>
<keyword evidence="2" id="KW-0614">Plasmid</keyword>
<dbReference type="SMART" id="SM00530">
    <property type="entry name" value="HTH_XRE"/>
    <property type="match status" value="1"/>
</dbReference>
<gene>
    <name evidence="3" type="ORF">E4031_01520</name>
    <name evidence="2" type="ORF">E4Z98_09780</name>
</gene>
<reference evidence="3 5" key="1">
    <citation type="submission" date="2019-03" db="EMBL/GenBank/DDBJ databases">
        <title>Vagococcus sp. was isolated fron gut of Carduelis flavirostris.</title>
        <authorList>
            <person name="Ge Y."/>
        </authorList>
    </citation>
    <scope>NUCLEOTIDE SEQUENCE [LARGE SCALE GENOMIC DNA]</scope>
    <source>
        <strain evidence="3 5">CF-210</strain>
    </source>
</reference>
<dbReference type="Gene3D" id="1.25.40.400">
    <property type="match status" value="1"/>
</dbReference>
<dbReference type="SUPFAM" id="SSF47413">
    <property type="entry name" value="lambda repressor-like DNA-binding domains"/>
    <property type="match status" value="1"/>
</dbReference>
<organism evidence="3 5">
    <name type="scientific">Vagococcus xieshaowenii</name>
    <dbReference type="NCBI Taxonomy" id="2562451"/>
    <lineage>
        <taxon>Bacteria</taxon>
        <taxon>Bacillati</taxon>
        <taxon>Bacillota</taxon>
        <taxon>Bacilli</taxon>
        <taxon>Lactobacillales</taxon>
        <taxon>Enterococcaceae</taxon>
        <taxon>Vagococcus</taxon>
    </lineage>
</organism>
<evidence type="ECO:0000313" key="5">
    <source>
        <dbReference type="Proteomes" id="UP000297725"/>
    </source>
</evidence>
<dbReference type="InterPro" id="IPR010982">
    <property type="entry name" value="Lambda_DNA-bd_dom_sf"/>
</dbReference>
<keyword evidence="4" id="KW-1185">Reference proteome</keyword>
<geneLocation type="plasmid" evidence="2 4">
    <name>punnamed2</name>
</geneLocation>
<dbReference type="Pfam" id="PF01381">
    <property type="entry name" value="HTH_3"/>
    <property type="match status" value="1"/>
</dbReference>
<protein>
    <submittedName>
        <fullName evidence="3">XRE family transcriptional regulator</fullName>
    </submittedName>
</protein>
<sequence>MDNELFKNLRICQNINQKILADKINLTQSTLSRIEQDLDKLSISNSVKILDNINLTLEDLPYIAYSNSKFKEMTILAFKNIDEPVFDEIKIFYEFFKKNKDNNLYCLMEYFKAKKNFSYRFPEIVESITRDEIINFKNTIKSSKYHSHIYYEILNCISLCHIVTSDELKEYVDIMYYNSEINLAFCPERIKKNMIAVLNNLLDISFREEPLDFKKIEDYFQALNNALIINPRMEIEVIMPYYQILIDSKFNFRYEHTLDIQNLVRALRTINAKTIAKAIELDFSDLTNKDNTNVMDRILWT</sequence>
<dbReference type="Proteomes" id="UP000297725">
    <property type="component" value="Unassembled WGS sequence"/>
</dbReference>
<accession>A0AAJ5EGZ2</accession>
<dbReference type="InterPro" id="IPR001387">
    <property type="entry name" value="Cro/C1-type_HTH"/>
</dbReference>
<reference evidence="2 4" key="2">
    <citation type="submission" date="2019-04" db="EMBL/GenBank/DDBJ databases">
        <authorList>
            <person name="Ge Y."/>
        </authorList>
    </citation>
    <scope>NUCLEOTIDE SEQUENCE [LARGE SCALE GENOMIC DNA]</scope>
    <source>
        <strain evidence="2">CF-49</strain>
        <strain evidence="4">personal::cf-49</strain>
        <plasmid evidence="2 4">punnamed2</plasmid>
    </source>
</reference>
<proteinExistence type="predicted"/>
<dbReference type="RefSeq" id="WP_135253567.1">
    <property type="nucleotide sequence ID" value="NZ_CP038867.1"/>
</dbReference>
<dbReference type="AlphaFoldDB" id="A0AAJ5EGZ2"/>
<dbReference type="EMBL" id="SRHU01000007">
    <property type="protein sequence ID" value="TFZ42941.1"/>
    <property type="molecule type" value="Genomic_DNA"/>
</dbReference>
<feature type="domain" description="HTH cro/C1-type" evidence="1">
    <location>
        <begin position="6"/>
        <end position="60"/>
    </location>
</feature>
<evidence type="ECO:0000259" key="1">
    <source>
        <dbReference type="PROSITE" id="PS50943"/>
    </source>
</evidence>
<name>A0AAJ5EGZ2_9ENTE</name>
<dbReference type="CDD" id="cd00093">
    <property type="entry name" value="HTH_XRE"/>
    <property type="match status" value="1"/>
</dbReference>
<evidence type="ECO:0000313" key="4">
    <source>
        <dbReference type="Proteomes" id="UP000296883"/>
    </source>
</evidence>
<evidence type="ECO:0000313" key="2">
    <source>
        <dbReference type="EMBL" id="QCA29666.1"/>
    </source>
</evidence>
<dbReference type="EMBL" id="CP038867">
    <property type="protein sequence ID" value="QCA29666.1"/>
    <property type="molecule type" value="Genomic_DNA"/>
</dbReference>
<dbReference type="Proteomes" id="UP000296883">
    <property type="component" value="Plasmid punnamed2"/>
</dbReference>